<evidence type="ECO:0000256" key="4">
    <source>
        <dbReference type="ARBA" id="ARBA00023054"/>
    </source>
</evidence>
<proteinExistence type="predicted"/>
<dbReference type="SMART" id="SM00355">
    <property type="entry name" value="ZnF_C2H2"/>
    <property type="match status" value="4"/>
</dbReference>
<dbReference type="AlphaFoldDB" id="A0A3P8PNP8"/>
<evidence type="ECO:0000256" key="3">
    <source>
        <dbReference type="ARBA" id="ARBA00022833"/>
    </source>
</evidence>
<feature type="domain" description="C2H2-type" evidence="7">
    <location>
        <begin position="117"/>
        <end position="139"/>
    </location>
</feature>
<feature type="region of interest" description="Disordered" evidence="6">
    <location>
        <begin position="1"/>
        <end position="24"/>
    </location>
</feature>
<feature type="region of interest" description="Disordered" evidence="6">
    <location>
        <begin position="553"/>
        <end position="599"/>
    </location>
</feature>
<feature type="region of interest" description="Disordered" evidence="6">
    <location>
        <begin position="351"/>
        <end position="517"/>
    </location>
</feature>
<sequence length="599" mass="68635">MDDTSGCTSLTAESDSQNNIASIPNATSVTGADKVINNKIDSTQVEGNKAEEALLKCLLTDSYCHVCEAVLLFKSQRLSHYEGKKHAQKLKLYLQTKKAEKSTGAQQTMSNDKDHFCELCNMVFSSPVVARSHYEGKVHTKNLRKQSLHLSEKSTEVRASSGLQQDPDKSQQKPSSEGVVEHDLDPAVTSATCSTEVDLKDPNKYCALCTASFTNLHVALQHYSGRKHQRNQARQELLKQLGHNVEQGSSLMCQMCSMQFNSVEMYQDHMQGNKHQIKEKKVIDLCKSQQKLYSTFADELADYIQVQKARGITPKTNQVLPQDTMQKEDEAEEREVINRKNMVELNKPVSNLLPTSISPHQSHSGHYSPLQMGCSSFQGPPLPSRASNYNYPPPVLRNSGPPPLTSWPMRRRQRRSSSSSCTTSLSYSSSSYSSSSSSESDSDHSEYRHREKRQIKTSHTERVRRGRDEERRRKRQRRERDDDSEERRREQSVESEEERSRKKSKIHGKWRRKERKSLKENFKVERGDQVMDKLKPEVMMKNSKETELHIQTEMNVKQREGEEDESIKPKYRKEKKKAKEKADTRTEEEKLWDDSILGC</sequence>
<dbReference type="InterPro" id="IPR036236">
    <property type="entry name" value="Znf_C2H2_sf"/>
</dbReference>
<dbReference type="PROSITE" id="PS00028">
    <property type="entry name" value="ZINC_FINGER_C2H2_1"/>
    <property type="match status" value="2"/>
</dbReference>
<dbReference type="Pfam" id="PF12171">
    <property type="entry name" value="zf-C2H2_jaz"/>
    <property type="match status" value="1"/>
</dbReference>
<dbReference type="Proteomes" id="UP000265100">
    <property type="component" value="Chromosome 5"/>
</dbReference>
<evidence type="ECO:0000256" key="5">
    <source>
        <dbReference type="ARBA" id="ARBA00040329"/>
    </source>
</evidence>
<dbReference type="GO" id="GO:0008270">
    <property type="term" value="F:zinc ion binding"/>
    <property type="evidence" value="ECO:0007669"/>
    <property type="project" value="UniProtKB-KW"/>
</dbReference>
<dbReference type="CTD" id="84460"/>
<feature type="compositionally biased region" description="Basic residues" evidence="6">
    <location>
        <begin position="569"/>
        <end position="579"/>
    </location>
</feature>
<dbReference type="SMART" id="SM00451">
    <property type="entry name" value="ZnF_U1"/>
    <property type="match status" value="4"/>
</dbReference>
<reference evidence="8" key="3">
    <citation type="submission" date="2025-09" db="UniProtKB">
        <authorList>
            <consortium name="Ensembl"/>
        </authorList>
    </citation>
    <scope>IDENTIFICATION</scope>
</reference>
<evidence type="ECO:0000256" key="2">
    <source>
        <dbReference type="ARBA" id="ARBA00022771"/>
    </source>
</evidence>
<dbReference type="RefSeq" id="XP_026024370.1">
    <property type="nucleotide sequence ID" value="XM_026168585.1"/>
</dbReference>
<dbReference type="PANTHER" id="PTHR46742:SF3">
    <property type="entry name" value="LYSINE-RICH COILED-COIL PROTEIN 1"/>
    <property type="match status" value="1"/>
</dbReference>
<dbReference type="Ensembl" id="ENSACLT00000019130.2">
    <property type="protein sequence ID" value="ENSACLP00000018690.1"/>
    <property type="gene ID" value="ENSACLG00000012751.2"/>
</dbReference>
<reference evidence="8" key="2">
    <citation type="submission" date="2025-08" db="UniProtKB">
        <authorList>
            <consortium name="Ensembl"/>
        </authorList>
    </citation>
    <scope>IDENTIFICATION</scope>
</reference>
<dbReference type="InterPro" id="IPR013087">
    <property type="entry name" value="Znf_C2H2_type"/>
</dbReference>
<evidence type="ECO:0000259" key="7">
    <source>
        <dbReference type="PROSITE" id="PS00028"/>
    </source>
</evidence>
<dbReference type="InterPro" id="IPR022755">
    <property type="entry name" value="Znf_C2H2_jaz"/>
</dbReference>
<keyword evidence="1" id="KW-0479">Metal-binding</keyword>
<dbReference type="GO" id="GO:0003676">
    <property type="term" value="F:nucleic acid binding"/>
    <property type="evidence" value="ECO:0007669"/>
    <property type="project" value="InterPro"/>
</dbReference>
<feature type="compositionally biased region" description="Polar residues" evidence="6">
    <location>
        <begin position="351"/>
        <end position="365"/>
    </location>
</feature>
<dbReference type="InterPro" id="IPR003604">
    <property type="entry name" value="Matrin/U1-like-C_Znf_C2H2"/>
</dbReference>
<dbReference type="OMA" id="ANSLMCQ"/>
<keyword evidence="2" id="KW-0863">Zinc-finger</keyword>
<dbReference type="Gene3D" id="3.30.160.60">
    <property type="entry name" value="Classic Zinc Finger"/>
    <property type="match status" value="4"/>
</dbReference>
<organism evidence="8 9">
    <name type="scientific">Astatotilapia calliptera</name>
    <name type="common">Eastern happy</name>
    <name type="synonym">Chromis callipterus</name>
    <dbReference type="NCBI Taxonomy" id="8154"/>
    <lineage>
        <taxon>Eukaryota</taxon>
        <taxon>Metazoa</taxon>
        <taxon>Chordata</taxon>
        <taxon>Craniata</taxon>
        <taxon>Vertebrata</taxon>
        <taxon>Euteleostomi</taxon>
        <taxon>Actinopterygii</taxon>
        <taxon>Neopterygii</taxon>
        <taxon>Teleostei</taxon>
        <taxon>Neoteleostei</taxon>
        <taxon>Acanthomorphata</taxon>
        <taxon>Ovalentaria</taxon>
        <taxon>Cichlomorphae</taxon>
        <taxon>Cichliformes</taxon>
        <taxon>Cichlidae</taxon>
        <taxon>African cichlids</taxon>
        <taxon>Pseudocrenilabrinae</taxon>
        <taxon>Haplochromini</taxon>
        <taxon>Astatotilapia</taxon>
    </lineage>
</organism>
<dbReference type="PANTHER" id="PTHR46742">
    <property type="entry name" value="LYSINE-RICH COILED-COIL PROTEIN 1"/>
    <property type="match status" value="1"/>
</dbReference>
<feature type="compositionally biased region" description="Pro residues" evidence="6">
    <location>
        <begin position="391"/>
        <end position="405"/>
    </location>
</feature>
<feature type="compositionally biased region" description="Basic and acidic residues" evidence="6">
    <location>
        <begin position="478"/>
        <end position="492"/>
    </location>
</feature>
<evidence type="ECO:0000313" key="8">
    <source>
        <dbReference type="Ensembl" id="ENSACLP00000018690.1"/>
    </source>
</evidence>
<dbReference type="Pfam" id="PF12874">
    <property type="entry name" value="zf-met"/>
    <property type="match status" value="3"/>
</dbReference>
<feature type="compositionally biased region" description="Basic residues" evidence="6">
    <location>
        <begin position="501"/>
        <end position="516"/>
    </location>
</feature>
<protein>
    <recommendedName>
        <fullName evidence="5">Lysine-rich coiled-coil protein 1</fullName>
    </recommendedName>
</protein>
<keyword evidence="9" id="KW-1185">Reference proteome</keyword>
<dbReference type="GeneID" id="113022784"/>
<dbReference type="OrthoDB" id="1925236at2759"/>
<dbReference type="GeneTree" id="ENSGT00940000159101"/>
<accession>A0A3P8PNP8</accession>
<feature type="region of interest" description="Disordered" evidence="6">
    <location>
        <begin position="140"/>
        <end position="184"/>
    </location>
</feature>
<feature type="compositionally biased region" description="Basic and acidic residues" evidence="6">
    <location>
        <begin position="580"/>
        <end position="593"/>
    </location>
</feature>
<reference evidence="8" key="1">
    <citation type="submission" date="2018-05" db="EMBL/GenBank/DDBJ databases">
        <authorList>
            <person name="Datahose"/>
        </authorList>
    </citation>
    <scope>NUCLEOTIDE SEQUENCE</scope>
</reference>
<feature type="compositionally biased region" description="Low complexity" evidence="6">
    <location>
        <begin position="416"/>
        <end position="439"/>
    </location>
</feature>
<name>A0A3P8PNP8_ASTCA</name>
<dbReference type="Bgee" id="ENSACLG00000012751">
    <property type="expression patterns" value="Expressed in testis and 6 other cell types or tissues"/>
</dbReference>
<keyword evidence="3" id="KW-0862">Zinc</keyword>
<evidence type="ECO:0000313" key="9">
    <source>
        <dbReference type="Proteomes" id="UP000265100"/>
    </source>
</evidence>
<feature type="domain" description="C2H2-type" evidence="7">
    <location>
        <begin position="253"/>
        <end position="275"/>
    </location>
</feature>
<evidence type="ECO:0000256" key="6">
    <source>
        <dbReference type="SAM" id="MobiDB-lite"/>
    </source>
</evidence>
<feature type="compositionally biased region" description="Basic and acidic residues" evidence="6">
    <location>
        <begin position="458"/>
        <end position="471"/>
    </location>
</feature>
<evidence type="ECO:0000256" key="1">
    <source>
        <dbReference type="ARBA" id="ARBA00022723"/>
    </source>
</evidence>
<keyword evidence="4" id="KW-0175">Coiled coil</keyword>
<dbReference type="SUPFAM" id="SSF57667">
    <property type="entry name" value="beta-beta-alpha zinc fingers"/>
    <property type="match status" value="4"/>
</dbReference>